<dbReference type="InterPro" id="IPR002881">
    <property type="entry name" value="DUF58"/>
</dbReference>
<evidence type="ECO:0000313" key="3">
    <source>
        <dbReference type="EMBL" id="MBB5642499.1"/>
    </source>
</evidence>
<gene>
    <name evidence="3" type="ORF">BJ997_003047</name>
</gene>
<comment type="caution">
    <text evidence="3">The sequence shown here is derived from an EMBL/GenBank/DDBJ whole genome shotgun (WGS) entry which is preliminary data.</text>
</comment>
<dbReference type="PANTHER" id="PTHR34351:SF1">
    <property type="entry name" value="SLR1927 PROTEIN"/>
    <property type="match status" value="1"/>
</dbReference>
<keyword evidence="1" id="KW-1133">Transmembrane helix</keyword>
<evidence type="ECO:0000313" key="4">
    <source>
        <dbReference type="Proteomes" id="UP000561726"/>
    </source>
</evidence>
<dbReference type="Pfam" id="PF01882">
    <property type="entry name" value="DUF58"/>
    <property type="match status" value="1"/>
</dbReference>
<dbReference type="EMBL" id="JACHBQ010000001">
    <property type="protein sequence ID" value="MBB5642499.1"/>
    <property type="molecule type" value="Genomic_DNA"/>
</dbReference>
<reference evidence="3 4" key="1">
    <citation type="submission" date="2020-08" db="EMBL/GenBank/DDBJ databases">
        <title>Sequencing the genomes of 1000 actinobacteria strains.</title>
        <authorList>
            <person name="Klenk H.-P."/>
        </authorList>
    </citation>
    <scope>NUCLEOTIDE SEQUENCE [LARGE SCALE GENOMIC DNA]</scope>
    <source>
        <strain evidence="3 4">DSM 21065</strain>
    </source>
</reference>
<dbReference type="OrthoDB" id="9812729at2"/>
<name>A0A7W8ZYC0_9MICO</name>
<dbReference type="PANTHER" id="PTHR34351">
    <property type="entry name" value="SLR1927 PROTEIN-RELATED"/>
    <property type="match status" value="1"/>
</dbReference>
<sequence length="435" mass="46714">MSFAGAIRSAPSSIADRAVAGAKRAGQALEPVRVFWARVALPLVAPGIAVITRVLRVVTPFGWVLLSASVVAWIVGQRLGWHEFTALAVVGFVMLAAAVPFVLGRSVYSIDLGLAESRVVVGERAVGRVTVTNAFRRPLLPARIELPVGRGLAAFHLPRLAPGAIHEDLFSIPTGRRMVLRVGPVRSVRGDALGLCRLEVAWTAAVDLYVHPRTVRLENASSGFLRDLEGLPTKDLANDDVAFHALREYVPGDDLRNVHWRSSARTAKIMVRQFEETRRSHLAIVLSRNPADYADAEQFELAVSVCGSLGVQALLEEKQLTIRAQELSLPTNSPRRLLDGLSAVEQQDSRDGLVQLARHVGNTVPNASIVVLLFGGTVAPAAIRAAAMLIPHGVRVIAVSCVPGEALARRAIGDTTVLTVGDLAELPLGIRRVTE</sequence>
<feature type="domain" description="DUF58" evidence="2">
    <location>
        <begin position="246"/>
        <end position="321"/>
    </location>
</feature>
<keyword evidence="1" id="KW-0472">Membrane</keyword>
<feature type="transmembrane region" description="Helical" evidence="1">
    <location>
        <begin position="57"/>
        <end position="75"/>
    </location>
</feature>
<organism evidence="3 4">
    <name type="scientific">Cryobacterium roopkundense</name>
    <dbReference type="NCBI Taxonomy" id="1001240"/>
    <lineage>
        <taxon>Bacteria</taxon>
        <taxon>Bacillati</taxon>
        <taxon>Actinomycetota</taxon>
        <taxon>Actinomycetes</taxon>
        <taxon>Micrococcales</taxon>
        <taxon>Microbacteriaceae</taxon>
        <taxon>Cryobacterium</taxon>
    </lineage>
</organism>
<proteinExistence type="predicted"/>
<keyword evidence="1" id="KW-0812">Transmembrane</keyword>
<evidence type="ECO:0000256" key="1">
    <source>
        <dbReference type="SAM" id="Phobius"/>
    </source>
</evidence>
<dbReference type="Proteomes" id="UP000561726">
    <property type="component" value="Unassembled WGS sequence"/>
</dbReference>
<dbReference type="RefSeq" id="WP_052541968.1">
    <property type="nucleotide sequence ID" value="NZ_JACHBQ010000001.1"/>
</dbReference>
<evidence type="ECO:0000259" key="2">
    <source>
        <dbReference type="Pfam" id="PF01882"/>
    </source>
</evidence>
<accession>A0A7W8ZYC0</accession>
<dbReference type="AlphaFoldDB" id="A0A7W8ZYC0"/>
<feature type="transmembrane region" description="Helical" evidence="1">
    <location>
        <begin position="84"/>
        <end position="103"/>
    </location>
</feature>
<protein>
    <submittedName>
        <fullName evidence="3">Uncharacterized protein (DUF58 family)</fullName>
    </submittedName>
</protein>